<keyword evidence="14" id="KW-1185">Reference proteome</keyword>
<dbReference type="FunFam" id="1.20.5.110:FF:000020">
    <property type="entry name" value="synaptobrevin homolog YKT6"/>
    <property type="match status" value="1"/>
</dbReference>
<sequence length="199" mass="22311">MKVYSLAIVLAPPNKSATVLSSASDLSSFSFYQRGSVAEFMSFFTKTVAERTPQGQRQSIQENVYTAHTYNRGGAEQLAAVMIADQEYPVRPAFSLLTKLLDDFIAKVPQASFSTPAAISFPEVSTYLQKYQDPRQADAIMKVQQELDETKIILHKTIESVLQRGEKINDLVDRSNELSMQSKMFYKTAKKQNSCCVIM</sequence>
<evidence type="ECO:0000259" key="11">
    <source>
        <dbReference type="PROSITE" id="PS50859"/>
    </source>
</evidence>
<dbReference type="SMART" id="SM01270">
    <property type="entry name" value="Longin"/>
    <property type="match status" value="1"/>
</dbReference>
<evidence type="ECO:0000256" key="1">
    <source>
        <dbReference type="ARBA" id="ARBA00004342"/>
    </source>
</evidence>
<dbReference type="GO" id="GO:0005484">
    <property type="term" value="F:SNAP receptor activity"/>
    <property type="evidence" value="ECO:0007669"/>
    <property type="project" value="TreeGrafter"/>
</dbReference>
<dbReference type="SUPFAM" id="SSF58038">
    <property type="entry name" value="SNARE fusion complex"/>
    <property type="match status" value="1"/>
</dbReference>
<dbReference type="PRINTS" id="PR00219">
    <property type="entry name" value="SYNAPTOBREVN"/>
</dbReference>
<keyword evidence="3" id="KW-1003">Cell membrane</keyword>
<dbReference type="AlphaFoldDB" id="A0A2G8RMA4"/>
<dbReference type="Pfam" id="PF00957">
    <property type="entry name" value="Synaptobrevin"/>
    <property type="match status" value="1"/>
</dbReference>
<dbReference type="CDD" id="cd14824">
    <property type="entry name" value="Longin"/>
    <property type="match status" value="1"/>
</dbReference>
<dbReference type="PANTHER" id="PTHR45806">
    <property type="entry name" value="SYNAPTOBREVIN HOMOLOG YKT6"/>
    <property type="match status" value="1"/>
</dbReference>
<comment type="similarity">
    <text evidence="2">Belongs to the synaptobrevin family.</text>
</comment>
<evidence type="ECO:0000313" key="13">
    <source>
        <dbReference type="EMBL" id="PIL22631.1"/>
    </source>
</evidence>
<evidence type="ECO:0000256" key="2">
    <source>
        <dbReference type="ARBA" id="ARBA00008025"/>
    </source>
</evidence>
<dbReference type="InterPro" id="IPR045848">
    <property type="entry name" value="R-SNARE_YKT6"/>
</dbReference>
<dbReference type="Gene3D" id="3.30.450.50">
    <property type="entry name" value="Longin domain"/>
    <property type="match status" value="1"/>
</dbReference>
<evidence type="ECO:0000256" key="10">
    <source>
        <dbReference type="PROSITE-ProRule" id="PRU00290"/>
    </source>
</evidence>
<evidence type="ECO:0000256" key="3">
    <source>
        <dbReference type="ARBA" id="ARBA00022475"/>
    </source>
</evidence>
<dbReference type="STRING" id="1077348.A0A2G8RMA4"/>
<dbReference type="EMBL" id="AYKW01000069">
    <property type="protein sequence ID" value="PIL22631.1"/>
    <property type="molecule type" value="Genomic_DNA"/>
</dbReference>
<evidence type="ECO:0000256" key="8">
    <source>
        <dbReference type="ARBA" id="ARBA00023289"/>
    </source>
</evidence>
<evidence type="ECO:0000256" key="9">
    <source>
        <dbReference type="ARBA" id="ARBA00026133"/>
    </source>
</evidence>
<dbReference type="GO" id="GO:0006888">
    <property type="term" value="P:endoplasmic reticulum to Golgi vesicle-mediated transport"/>
    <property type="evidence" value="ECO:0007669"/>
    <property type="project" value="TreeGrafter"/>
</dbReference>
<gene>
    <name evidence="13" type="ORF">GSI_15322</name>
</gene>
<dbReference type="GO" id="GO:0005886">
    <property type="term" value="C:plasma membrane"/>
    <property type="evidence" value="ECO:0007669"/>
    <property type="project" value="UniProtKB-SubCell"/>
</dbReference>
<dbReference type="InterPro" id="IPR010908">
    <property type="entry name" value="Longin_dom"/>
</dbReference>
<evidence type="ECO:0000256" key="6">
    <source>
        <dbReference type="ARBA" id="ARBA00023139"/>
    </source>
</evidence>
<dbReference type="PANTHER" id="PTHR45806:SF1">
    <property type="entry name" value="SYNAPTOBREVIN HOMOLOG YKT6"/>
    <property type="match status" value="1"/>
</dbReference>
<keyword evidence="8" id="KW-0636">Prenylation</keyword>
<organism evidence="13 14">
    <name type="scientific">Ganoderma sinense ZZ0214-1</name>
    <dbReference type="NCBI Taxonomy" id="1077348"/>
    <lineage>
        <taxon>Eukaryota</taxon>
        <taxon>Fungi</taxon>
        <taxon>Dikarya</taxon>
        <taxon>Basidiomycota</taxon>
        <taxon>Agaricomycotina</taxon>
        <taxon>Agaricomycetes</taxon>
        <taxon>Polyporales</taxon>
        <taxon>Polyporaceae</taxon>
        <taxon>Ganoderma</taxon>
    </lineage>
</organism>
<feature type="domain" description="V-SNARE coiled-coil homology" evidence="12">
    <location>
        <begin position="139"/>
        <end position="199"/>
    </location>
</feature>
<keyword evidence="5" id="KW-0472">Membrane</keyword>
<dbReference type="Pfam" id="PF13774">
    <property type="entry name" value="Longin"/>
    <property type="match status" value="1"/>
</dbReference>
<keyword evidence="6" id="KW-0564">Palmitate</keyword>
<comment type="caution">
    <text evidence="13">The sequence shown here is derived from an EMBL/GenBank/DDBJ whole genome shotgun (WGS) entry which is preliminary data.</text>
</comment>
<evidence type="ECO:0000256" key="4">
    <source>
        <dbReference type="ARBA" id="ARBA00022481"/>
    </source>
</evidence>
<dbReference type="PROSITE" id="PS50859">
    <property type="entry name" value="LONGIN"/>
    <property type="match status" value="1"/>
</dbReference>
<dbReference type="OrthoDB" id="27923at2759"/>
<evidence type="ECO:0000256" key="7">
    <source>
        <dbReference type="ARBA" id="ARBA00023288"/>
    </source>
</evidence>
<keyword evidence="7" id="KW-0449">Lipoprotein</keyword>
<dbReference type="CDD" id="cd15867">
    <property type="entry name" value="R-SNARE_YKT6"/>
    <property type="match status" value="1"/>
</dbReference>
<dbReference type="SUPFAM" id="SSF64356">
    <property type="entry name" value="SNARE-like"/>
    <property type="match status" value="1"/>
</dbReference>
<accession>A0A2G8RMA4</accession>
<keyword evidence="4" id="KW-0488">Methylation</keyword>
<comment type="subcellular location">
    <subcellularLocation>
        <location evidence="1">Cell membrane</location>
        <topology evidence="1">Lipid-anchor</topology>
        <orientation evidence="1">Cytoplasmic side</orientation>
    </subcellularLocation>
</comment>
<feature type="domain" description="Longin" evidence="11">
    <location>
        <begin position="9"/>
        <end position="128"/>
    </location>
</feature>
<dbReference type="Proteomes" id="UP000230002">
    <property type="component" value="Unassembled WGS sequence"/>
</dbReference>
<evidence type="ECO:0000313" key="14">
    <source>
        <dbReference type="Proteomes" id="UP000230002"/>
    </source>
</evidence>
<keyword evidence="10" id="KW-0175">Coiled coil</keyword>
<evidence type="ECO:0000256" key="5">
    <source>
        <dbReference type="ARBA" id="ARBA00023136"/>
    </source>
</evidence>
<protein>
    <recommendedName>
        <fullName evidence="9">Synaptobrevin homolog YKT6</fullName>
    </recommendedName>
</protein>
<dbReference type="InterPro" id="IPR042855">
    <property type="entry name" value="V_SNARE_CC"/>
</dbReference>
<reference evidence="13 14" key="1">
    <citation type="journal article" date="2015" name="Sci. Rep.">
        <title>Chromosome-level genome map provides insights into diverse defense mechanisms in the medicinal fungus Ganoderma sinense.</title>
        <authorList>
            <person name="Zhu Y."/>
            <person name="Xu J."/>
            <person name="Sun C."/>
            <person name="Zhou S."/>
            <person name="Xu H."/>
            <person name="Nelson D.R."/>
            <person name="Qian J."/>
            <person name="Song J."/>
            <person name="Luo H."/>
            <person name="Xiang L."/>
            <person name="Li Y."/>
            <person name="Xu Z."/>
            <person name="Ji A."/>
            <person name="Wang L."/>
            <person name="Lu S."/>
            <person name="Hayward A."/>
            <person name="Sun W."/>
            <person name="Li X."/>
            <person name="Schwartz D.C."/>
            <person name="Wang Y."/>
            <person name="Chen S."/>
        </authorList>
    </citation>
    <scope>NUCLEOTIDE SEQUENCE [LARGE SCALE GENOMIC DNA]</scope>
    <source>
        <strain evidence="13 14">ZZ0214-1</strain>
    </source>
</reference>
<dbReference type="InterPro" id="IPR001388">
    <property type="entry name" value="Synaptobrevin-like"/>
</dbReference>
<dbReference type="InterPro" id="IPR011012">
    <property type="entry name" value="Longin-like_dom_sf"/>
</dbReference>
<evidence type="ECO:0000259" key="12">
    <source>
        <dbReference type="PROSITE" id="PS50892"/>
    </source>
</evidence>
<proteinExistence type="inferred from homology"/>
<dbReference type="GO" id="GO:0005794">
    <property type="term" value="C:Golgi apparatus"/>
    <property type="evidence" value="ECO:0007669"/>
    <property type="project" value="TreeGrafter"/>
</dbReference>
<name>A0A2G8RMA4_9APHY</name>
<dbReference type="Gene3D" id="1.20.5.110">
    <property type="match status" value="1"/>
</dbReference>
<dbReference type="PROSITE" id="PS50892">
    <property type="entry name" value="V_SNARE"/>
    <property type="match status" value="1"/>
</dbReference>